<dbReference type="CDD" id="cd05382">
    <property type="entry name" value="CAP_GAPR1-like"/>
    <property type="match status" value="1"/>
</dbReference>
<dbReference type="PANTHER" id="PTHR10334">
    <property type="entry name" value="CYSTEINE-RICH SECRETORY PROTEIN-RELATED"/>
    <property type="match status" value="1"/>
</dbReference>
<evidence type="ECO:0000256" key="2">
    <source>
        <dbReference type="SAM" id="SignalP"/>
    </source>
</evidence>
<dbReference type="SMART" id="SM00198">
    <property type="entry name" value="SCP"/>
    <property type="match status" value="1"/>
</dbReference>
<evidence type="ECO:0000313" key="4">
    <source>
        <dbReference type="EMBL" id="CAF1080630.1"/>
    </source>
</evidence>
<dbReference type="OrthoDB" id="337038at2759"/>
<gene>
    <name evidence="4" type="ORF">OXX778_LOCUS20176</name>
</gene>
<feature type="region of interest" description="Disordered" evidence="1">
    <location>
        <begin position="172"/>
        <end position="206"/>
    </location>
</feature>
<feature type="signal peptide" evidence="2">
    <location>
        <begin position="1"/>
        <end position="19"/>
    </location>
</feature>
<proteinExistence type="predicted"/>
<keyword evidence="5" id="KW-1185">Reference proteome</keyword>
<accession>A0A814MMC6</accession>
<dbReference type="SUPFAM" id="SSF55797">
    <property type="entry name" value="PR-1-like"/>
    <property type="match status" value="1"/>
</dbReference>
<dbReference type="EMBL" id="CAJNOC010006559">
    <property type="protein sequence ID" value="CAF1080630.1"/>
    <property type="molecule type" value="Genomic_DNA"/>
</dbReference>
<evidence type="ECO:0000256" key="1">
    <source>
        <dbReference type="SAM" id="MobiDB-lite"/>
    </source>
</evidence>
<dbReference type="InterPro" id="IPR018244">
    <property type="entry name" value="Allrgn_V5/Tpx1_CS"/>
</dbReference>
<dbReference type="InterPro" id="IPR001283">
    <property type="entry name" value="CRISP-related"/>
</dbReference>
<dbReference type="AlphaFoldDB" id="A0A814MMC6"/>
<keyword evidence="2" id="KW-0732">Signal</keyword>
<dbReference type="InterPro" id="IPR034113">
    <property type="entry name" value="SCP_GAPR1-like"/>
</dbReference>
<dbReference type="InterPro" id="IPR014044">
    <property type="entry name" value="CAP_dom"/>
</dbReference>
<dbReference type="Gene3D" id="3.40.33.10">
    <property type="entry name" value="CAP"/>
    <property type="match status" value="1"/>
</dbReference>
<feature type="compositionally biased region" description="Polar residues" evidence="1">
    <location>
        <begin position="175"/>
        <end position="206"/>
    </location>
</feature>
<comment type="caution">
    <text evidence="4">The sequence shown here is derived from an EMBL/GenBank/DDBJ whole genome shotgun (WGS) entry which is preliminary data.</text>
</comment>
<reference evidence="4" key="1">
    <citation type="submission" date="2021-02" db="EMBL/GenBank/DDBJ databases">
        <authorList>
            <person name="Nowell W R."/>
        </authorList>
    </citation>
    <scope>NUCLEOTIDE SEQUENCE</scope>
    <source>
        <strain evidence="4">Ploen Becks lab</strain>
    </source>
</reference>
<dbReference type="FunFam" id="3.40.33.10:FF:000002">
    <property type="entry name" value="Golgi-associated plant pathogenesis-related protein 1"/>
    <property type="match status" value="1"/>
</dbReference>
<feature type="domain" description="SCP" evidence="3">
    <location>
        <begin position="27"/>
        <end position="162"/>
    </location>
</feature>
<dbReference type="PRINTS" id="PR00837">
    <property type="entry name" value="V5TPXLIKE"/>
</dbReference>
<organism evidence="4 5">
    <name type="scientific">Brachionus calyciflorus</name>
    <dbReference type="NCBI Taxonomy" id="104777"/>
    <lineage>
        <taxon>Eukaryota</taxon>
        <taxon>Metazoa</taxon>
        <taxon>Spiralia</taxon>
        <taxon>Gnathifera</taxon>
        <taxon>Rotifera</taxon>
        <taxon>Eurotatoria</taxon>
        <taxon>Monogononta</taxon>
        <taxon>Pseudotrocha</taxon>
        <taxon>Ploima</taxon>
        <taxon>Brachionidae</taxon>
        <taxon>Brachionus</taxon>
    </lineage>
</organism>
<dbReference type="Proteomes" id="UP000663879">
    <property type="component" value="Unassembled WGS sequence"/>
</dbReference>
<dbReference type="InterPro" id="IPR035940">
    <property type="entry name" value="CAP_sf"/>
</dbReference>
<dbReference type="PROSITE" id="PS01009">
    <property type="entry name" value="CRISP_1"/>
    <property type="match status" value="1"/>
</dbReference>
<dbReference type="GO" id="GO:0005576">
    <property type="term" value="C:extracellular region"/>
    <property type="evidence" value="ECO:0007669"/>
    <property type="project" value="InterPro"/>
</dbReference>
<protein>
    <recommendedName>
        <fullName evidence="3">SCP domain-containing protein</fullName>
    </recommendedName>
</protein>
<sequence length="246" mass="27272">MQLLFLFSITFLCFKTIVSITQECQIAFTNRVLAAHNKYRALHGAPNLVNDQSVTNTAQKYAEYLSSNNLFKHSAASGLGENLASMSGSNLGTCEALADRFTDMWYNEVKFYNYNNGGFSMQTGHFTQVVWKSTTRLGCGLAISGNRAVGVCNYSPPGNVVGAFQKNVLPAGSIAPNSGDNQPSSTSRPSNNQVPINNENKCTCPDNQSASTRATFTYRTQWSNNINRFNRFKTRFLNDRYESLFD</sequence>
<evidence type="ECO:0000259" key="3">
    <source>
        <dbReference type="SMART" id="SM00198"/>
    </source>
</evidence>
<dbReference type="Pfam" id="PF00188">
    <property type="entry name" value="CAP"/>
    <property type="match status" value="1"/>
</dbReference>
<name>A0A814MMC6_9BILA</name>
<feature type="chain" id="PRO_5033060737" description="SCP domain-containing protein" evidence="2">
    <location>
        <begin position="20"/>
        <end position="246"/>
    </location>
</feature>
<evidence type="ECO:0000313" key="5">
    <source>
        <dbReference type="Proteomes" id="UP000663879"/>
    </source>
</evidence>